<dbReference type="AlphaFoldDB" id="A0A0F6AIJ8"/>
<reference evidence="2 3" key="1">
    <citation type="journal article" date="2015" name="BMC Genomics">
        <title>Genome mining reveals unlocked bioactive potential of marine Gram-negative bacteria.</title>
        <authorList>
            <person name="Machado H."/>
            <person name="Sonnenschein E.C."/>
            <person name="Melchiorsen J."/>
            <person name="Gram L."/>
        </authorList>
    </citation>
    <scope>NUCLEOTIDE SEQUENCE [LARGE SCALE GENOMIC DNA]</scope>
    <source>
        <strain evidence="2 3">S4054</strain>
    </source>
</reference>
<evidence type="ECO:0000256" key="1">
    <source>
        <dbReference type="SAM" id="Phobius"/>
    </source>
</evidence>
<proteinExistence type="predicted"/>
<keyword evidence="1" id="KW-0812">Transmembrane</keyword>
<evidence type="ECO:0000313" key="3">
    <source>
        <dbReference type="Proteomes" id="UP000033434"/>
    </source>
</evidence>
<comment type="caution">
    <text evidence="2">The sequence shown here is derived from an EMBL/GenBank/DDBJ whole genome shotgun (WGS) entry which is preliminary data.</text>
</comment>
<dbReference type="RefSeq" id="WP_046353955.1">
    <property type="nucleotide sequence ID" value="NZ_AUXW01000001.1"/>
</dbReference>
<keyword evidence="1" id="KW-0472">Membrane</keyword>
<feature type="transmembrane region" description="Helical" evidence="1">
    <location>
        <begin position="85"/>
        <end position="109"/>
    </location>
</feature>
<sequence>MIKFIETTPWWFLILLYVTTLALGTLVGAPLAIQVYDLPNPVEVTRLFVLVPLIKVHYLLPLLLAVTFGLRFVKSKEQKSLTLSFIIASIILVPVIFYGLQISDIYLYAEV</sequence>
<gene>
    <name evidence="2" type="ORF">N479_00025</name>
</gene>
<dbReference type="Proteomes" id="UP000033434">
    <property type="component" value="Unassembled WGS sequence"/>
</dbReference>
<dbReference type="PATRIC" id="fig|1129367.4.peg.5"/>
<feature type="transmembrane region" description="Helical" evidence="1">
    <location>
        <begin position="12"/>
        <end position="36"/>
    </location>
</feature>
<protein>
    <submittedName>
        <fullName evidence="2">Uncharacterized protein</fullName>
    </submittedName>
</protein>
<name>A0A0F6AIJ8_9GAMM</name>
<accession>A0A0F6AIJ8</accession>
<keyword evidence="1" id="KW-1133">Transmembrane helix</keyword>
<evidence type="ECO:0000313" key="2">
    <source>
        <dbReference type="EMBL" id="KKE85791.1"/>
    </source>
</evidence>
<dbReference type="EMBL" id="AUXW01000001">
    <property type="protein sequence ID" value="KKE85791.1"/>
    <property type="molecule type" value="Genomic_DNA"/>
</dbReference>
<feature type="transmembrane region" description="Helical" evidence="1">
    <location>
        <begin position="56"/>
        <end position="73"/>
    </location>
</feature>
<organism evidence="2 3">
    <name type="scientific">Pseudoalteromonas luteoviolacea S4054</name>
    <dbReference type="NCBI Taxonomy" id="1129367"/>
    <lineage>
        <taxon>Bacteria</taxon>
        <taxon>Pseudomonadati</taxon>
        <taxon>Pseudomonadota</taxon>
        <taxon>Gammaproteobacteria</taxon>
        <taxon>Alteromonadales</taxon>
        <taxon>Pseudoalteromonadaceae</taxon>
        <taxon>Pseudoalteromonas</taxon>
    </lineage>
</organism>